<dbReference type="EMBL" id="CM046397">
    <property type="protein sequence ID" value="KAI8535499.1"/>
    <property type="molecule type" value="Genomic_DNA"/>
</dbReference>
<protein>
    <submittedName>
        <fullName evidence="1">Uncharacterized protein</fullName>
    </submittedName>
</protein>
<comment type="caution">
    <text evidence="1">The sequence shown here is derived from an EMBL/GenBank/DDBJ whole genome shotgun (WGS) entry which is preliminary data.</text>
</comment>
<reference evidence="1" key="1">
    <citation type="submission" date="2022-02" db="EMBL/GenBank/DDBJ databases">
        <title>Plant Genome Project.</title>
        <authorList>
            <person name="Zhang R.-G."/>
        </authorList>
    </citation>
    <scope>NUCLEOTIDE SEQUENCE</scope>
    <source>
        <strain evidence="1">AT1</strain>
    </source>
</reference>
<gene>
    <name evidence="1" type="ORF">RHMOL_Rhmol10G0179300</name>
</gene>
<name>A0ACC0M3M0_RHOML</name>
<keyword evidence="2" id="KW-1185">Reference proteome</keyword>
<dbReference type="Proteomes" id="UP001062846">
    <property type="component" value="Chromosome 10"/>
</dbReference>
<accession>A0ACC0M3M0</accession>
<sequence length="76" mass="8646">MGEMVARDGSHYMIYTPSDPLLMVAVKDQNGHLKIVDETLFEDRRITSAIDEETDFNAWVEEEAAGLDLMMGRRRG</sequence>
<organism evidence="1 2">
    <name type="scientific">Rhododendron molle</name>
    <name type="common">Chinese azalea</name>
    <name type="synonym">Azalea mollis</name>
    <dbReference type="NCBI Taxonomy" id="49168"/>
    <lineage>
        <taxon>Eukaryota</taxon>
        <taxon>Viridiplantae</taxon>
        <taxon>Streptophyta</taxon>
        <taxon>Embryophyta</taxon>
        <taxon>Tracheophyta</taxon>
        <taxon>Spermatophyta</taxon>
        <taxon>Magnoliopsida</taxon>
        <taxon>eudicotyledons</taxon>
        <taxon>Gunneridae</taxon>
        <taxon>Pentapetalae</taxon>
        <taxon>asterids</taxon>
        <taxon>Ericales</taxon>
        <taxon>Ericaceae</taxon>
        <taxon>Ericoideae</taxon>
        <taxon>Rhodoreae</taxon>
        <taxon>Rhododendron</taxon>
    </lineage>
</organism>
<evidence type="ECO:0000313" key="2">
    <source>
        <dbReference type="Proteomes" id="UP001062846"/>
    </source>
</evidence>
<evidence type="ECO:0000313" key="1">
    <source>
        <dbReference type="EMBL" id="KAI8535499.1"/>
    </source>
</evidence>
<proteinExistence type="predicted"/>